<dbReference type="EMBL" id="CAJVQB010158949">
    <property type="protein sequence ID" value="CAG8856344.1"/>
    <property type="molecule type" value="Genomic_DNA"/>
</dbReference>
<keyword evidence="2" id="KW-1185">Reference proteome</keyword>
<gene>
    <name evidence="1" type="ORF">GMARGA_LOCUS45165</name>
</gene>
<evidence type="ECO:0000313" key="2">
    <source>
        <dbReference type="Proteomes" id="UP000789901"/>
    </source>
</evidence>
<name>A0ABN7XQJ3_GIGMA</name>
<proteinExistence type="predicted"/>
<feature type="non-terminal residue" evidence="1">
    <location>
        <position position="1"/>
    </location>
</feature>
<evidence type="ECO:0000313" key="1">
    <source>
        <dbReference type="EMBL" id="CAG8856344.1"/>
    </source>
</evidence>
<accession>A0ABN7XQJ3</accession>
<sequence length="143" mass="16874">IPHNWLKEHVYYKEVLTDYRAKCPKLHELKKGMCRKNNRVQSELFHEAIPVIEKWKYLEKEWSLSDQILLAHQLSRKLALQICLKLHCTKYSEIPILLIYRSKDGCKQNCLIPIPGSSEKKELVKNDIIHLLLNTLPDKFLQG</sequence>
<feature type="non-terminal residue" evidence="1">
    <location>
        <position position="143"/>
    </location>
</feature>
<organism evidence="1 2">
    <name type="scientific">Gigaspora margarita</name>
    <dbReference type="NCBI Taxonomy" id="4874"/>
    <lineage>
        <taxon>Eukaryota</taxon>
        <taxon>Fungi</taxon>
        <taxon>Fungi incertae sedis</taxon>
        <taxon>Mucoromycota</taxon>
        <taxon>Glomeromycotina</taxon>
        <taxon>Glomeromycetes</taxon>
        <taxon>Diversisporales</taxon>
        <taxon>Gigasporaceae</taxon>
        <taxon>Gigaspora</taxon>
    </lineage>
</organism>
<comment type="caution">
    <text evidence="1">The sequence shown here is derived from an EMBL/GenBank/DDBJ whole genome shotgun (WGS) entry which is preliminary data.</text>
</comment>
<protein>
    <submittedName>
        <fullName evidence="1">34376_t:CDS:1</fullName>
    </submittedName>
</protein>
<reference evidence="1 2" key="1">
    <citation type="submission" date="2021-06" db="EMBL/GenBank/DDBJ databases">
        <authorList>
            <person name="Kallberg Y."/>
            <person name="Tangrot J."/>
            <person name="Rosling A."/>
        </authorList>
    </citation>
    <scope>NUCLEOTIDE SEQUENCE [LARGE SCALE GENOMIC DNA]</scope>
    <source>
        <strain evidence="1 2">120-4 pot B 10/14</strain>
    </source>
</reference>
<dbReference type="Proteomes" id="UP000789901">
    <property type="component" value="Unassembled WGS sequence"/>
</dbReference>